<accession>S7WHH0</accession>
<dbReference type="STRING" id="641524.ADICYQ_4877"/>
<dbReference type="EMBL" id="ATNM01000156">
    <property type="protein sequence ID" value="EPR66179.1"/>
    <property type="molecule type" value="Genomic_DNA"/>
</dbReference>
<organism evidence="1 2">
    <name type="scientific">Cyclobacterium qasimii M12-11B</name>
    <dbReference type="NCBI Taxonomy" id="641524"/>
    <lineage>
        <taxon>Bacteria</taxon>
        <taxon>Pseudomonadati</taxon>
        <taxon>Bacteroidota</taxon>
        <taxon>Cytophagia</taxon>
        <taxon>Cytophagales</taxon>
        <taxon>Cyclobacteriaceae</taxon>
        <taxon>Cyclobacterium</taxon>
    </lineage>
</organism>
<dbReference type="PATRIC" id="fig|641524.5.peg.4834"/>
<name>S7WHH0_9BACT</name>
<dbReference type="Proteomes" id="UP000014974">
    <property type="component" value="Unassembled WGS sequence"/>
</dbReference>
<gene>
    <name evidence="1" type="ORF">ADICYQ_4877</name>
</gene>
<reference evidence="1 2" key="1">
    <citation type="journal article" date="2013" name="Genome Announc.">
        <title>Draft Genome Sequence of Cyclobacterium qasimii Strain M12-11BT, Isolated from Arctic Marine Sediment.</title>
        <authorList>
            <person name="Shivaji S."/>
            <person name="Ara S."/>
            <person name="Singh A."/>
            <person name="Kumar Pinnaka A."/>
        </authorList>
    </citation>
    <scope>NUCLEOTIDE SEQUENCE [LARGE SCALE GENOMIC DNA]</scope>
    <source>
        <strain evidence="1 2">M12-11B</strain>
    </source>
</reference>
<proteinExistence type="predicted"/>
<evidence type="ECO:0000313" key="1">
    <source>
        <dbReference type="EMBL" id="EPR66179.1"/>
    </source>
</evidence>
<dbReference type="eggNOG" id="COG2207">
    <property type="taxonomic scope" value="Bacteria"/>
</dbReference>
<protein>
    <submittedName>
        <fullName evidence="1">Transcriptional regulator, AraC family</fullName>
    </submittedName>
</protein>
<sequence>MIYTGKQNEYFEIQSIDSSNCKHLLESQPEVLKLIWFTSDNNKLLIDGIPYTFHKNELLSLSQLNKLEYEKINSINLLRFNRQFYCILDHDSEVSCKGVLYYGAATPPIIKAEDKELEILETAWKMAVLEFEMKDDLQLEMLQMMLKRILILCTRIFKRQKFHESPTPKQNDLFREFNFWWKCILGKNILWLNIQNCYLKPLKPFPTPSKSYVRKHPCRSFRKELYLKHVGCCITPIRMFRRLAMNWAFRTYNRLVGSLKIKRDCLLQISGRKNNTGFTFSGLSLAERK</sequence>
<dbReference type="AlphaFoldDB" id="S7WHH0"/>
<comment type="caution">
    <text evidence="1">The sequence shown here is derived from an EMBL/GenBank/DDBJ whole genome shotgun (WGS) entry which is preliminary data.</text>
</comment>
<evidence type="ECO:0000313" key="2">
    <source>
        <dbReference type="Proteomes" id="UP000014974"/>
    </source>
</evidence>